<dbReference type="FunFam" id="1.10.287.10:FF:000003">
    <property type="entry name" value="40S ribosomal protein S13"/>
    <property type="match status" value="1"/>
</dbReference>
<dbReference type="Proteomes" id="UP000467840">
    <property type="component" value="Chromosome 14"/>
</dbReference>
<dbReference type="InterPro" id="IPR000589">
    <property type="entry name" value="Ribosomal_uS15"/>
</dbReference>
<dbReference type="Gene3D" id="1.10.287.10">
    <property type="entry name" value="S15/NS1, RNA-binding"/>
    <property type="match status" value="1"/>
</dbReference>
<dbReference type="Pfam" id="PF00312">
    <property type="entry name" value="Ribosomal_S15"/>
    <property type="match status" value="1"/>
</dbReference>
<evidence type="ECO:0000313" key="12">
    <source>
        <dbReference type="EMBL" id="KAF2311747.1"/>
    </source>
</evidence>
<dbReference type="PANTHER" id="PTHR11885:SF25">
    <property type="entry name" value="SMALL RIBOSOMAL SUBUNIT PROTEIN US15Y-RELATED"/>
    <property type="match status" value="1"/>
</dbReference>
<dbReference type="Pfam" id="PF03517">
    <property type="entry name" value="Voldacs"/>
    <property type="match status" value="1"/>
</dbReference>
<evidence type="ECO:0000256" key="8">
    <source>
        <dbReference type="RuleBase" id="RU003919"/>
    </source>
</evidence>
<evidence type="ECO:0000259" key="11">
    <source>
        <dbReference type="SMART" id="SM01386"/>
    </source>
</evidence>
<keyword evidence="4" id="KW-0963">Cytoplasm</keyword>
<dbReference type="GO" id="GO:0070181">
    <property type="term" value="F:small ribosomal subunit rRNA binding"/>
    <property type="evidence" value="ECO:0007669"/>
    <property type="project" value="TreeGrafter"/>
</dbReference>
<dbReference type="GO" id="GO:0022627">
    <property type="term" value="C:cytosolic small ribosomal subunit"/>
    <property type="evidence" value="ECO:0007669"/>
    <property type="project" value="TreeGrafter"/>
</dbReference>
<evidence type="ECO:0000256" key="7">
    <source>
        <dbReference type="ARBA" id="ARBA00023274"/>
    </source>
</evidence>
<dbReference type="PROSITE" id="PS00362">
    <property type="entry name" value="RIBOSOMAL_S15"/>
    <property type="match status" value="1"/>
</dbReference>
<dbReference type="InterPro" id="IPR012606">
    <property type="entry name" value="Ribosomal_uS15_N"/>
</dbReference>
<dbReference type="Gene3D" id="4.10.860.130">
    <property type="match status" value="1"/>
</dbReference>
<dbReference type="Gene3D" id="2.30.29.30">
    <property type="entry name" value="Pleckstrin-homology domain (PH domain)/Phosphotyrosine-binding domain (PTB)"/>
    <property type="match status" value="1"/>
</dbReference>
<dbReference type="SMART" id="SM01386">
    <property type="entry name" value="Ribosomal_S13_N"/>
    <property type="match status" value="1"/>
</dbReference>
<dbReference type="SUPFAM" id="SSF47060">
    <property type="entry name" value="S15/NS1 RNA-binding domain"/>
    <property type="match status" value="1"/>
</dbReference>
<organism evidence="12 13">
    <name type="scientific">Hevea brasiliensis</name>
    <name type="common">Para rubber tree</name>
    <name type="synonym">Siphonia brasiliensis</name>
    <dbReference type="NCBI Taxonomy" id="3981"/>
    <lineage>
        <taxon>Eukaryota</taxon>
        <taxon>Viridiplantae</taxon>
        <taxon>Streptophyta</taxon>
        <taxon>Embryophyta</taxon>
        <taxon>Tracheophyta</taxon>
        <taxon>Spermatophyta</taxon>
        <taxon>Magnoliopsida</taxon>
        <taxon>eudicotyledons</taxon>
        <taxon>Gunneridae</taxon>
        <taxon>Pentapetalae</taxon>
        <taxon>rosids</taxon>
        <taxon>fabids</taxon>
        <taxon>Malpighiales</taxon>
        <taxon>Euphorbiaceae</taxon>
        <taxon>Crotonoideae</taxon>
        <taxon>Micrandreae</taxon>
        <taxon>Hevea</taxon>
    </lineage>
</organism>
<dbReference type="InterPro" id="IPR039924">
    <property type="entry name" value="ICln/Lot5/Saf5"/>
</dbReference>
<feature type="region of interest" description="Disordered" evidence="9">
    <location>
        <begin position="129"/>
        <end position="150"/>
    </location>
</feature>
<dbReference type="InterPro" id="IPR023029">
    <property type="entry name" value="Ribosomal_uS15_arc_euk"/>
</dbReference>
<keyword evidence="5 8" id="KW-0689">Ribosomal protein</keyword>
<sequence length="246" mass="28302">MRNNTICFQVQENICKFAKKGLTPSQIGVILRDSHGIAQVKSVTGSKILRILKAHGLAPEIPEDLYHLIKKAVAIRKHLERNRKDKDSKFRLILVESRIHRLARYYKKTKKLPPVWKYYTANMVPDEANPTINIETEDDGDESDNSDSENNEILDLSKLTEMRLVPSGPSQLDTRSQIFCECAELNPEPVDEDEDDQNNWVFSADQMAYDVASMRLTNQLIYLLSHILLIGISRVRFWVVFLPKSY</sequence>
<feature type="domain" description="Small ribosomal subunit protein uS15 N-terminal" evidence="11">
    <location>
        <begin position="1"/>
        <end position="37"/>
    </location>
</feature>
<dbReference type="AlphaFoldDB" id="A0A6A6MFQ6"/>
<dbReference type="PANTHER" id="PTHR11885">
    <property type="entry name" value="RIBOSOMAL PROTEIN S15P/S13E"/>
    <property type="match status" value="1"/>
</dbReference>
<dbReference type="InterPro" id="IPR009068">
    <property type="entry name" value="uS15_NS1_RNA-bd_sf"/>
</dbReference>
<keyword evidence="10" id="KW-0812">Transmembrane</keyword>
<evidence type="ECO:0000256" key="5">
    <source>
        <dbReference type="ARBA" id="ARBA00022980"/>
    </source>
</evidence>
<evidence type="ECO:0000256" key="3">
    <source>
        <dbReference type="ARBA" id="ARBA00008434"/>
    </source>
</evidence>
<evidence type="ECO:0000256" key="2">
    <source>
        <dbReference type="ARBA" id="ARBA00004496"/>
    </source>
</evidence>
<reference evidence="12 13" key="1">
    <citation type="journal article" date="2020" name="Mol. Plant">
        <title>The Chromosome-Based Rubber Tree Genome Provides New Insights into Spurge Genome Evolution and Rubber Biosynthesis.</title>
        <authorList>
            <person name="Liu J."/>
            <person name="Shi C."/>
            <person name="Shi C.C."/>
            <person name="Li W."/>
            <person name="Zhang Q.J."/>
            <person name="Zhang Y."/>
            <person name="Li K."/>
            <person name="Lu H.F."/>
            <person name="Shi C."/>
            <person name="Zhu S.T."/>
            <person name="Xiao Z.Y."/>
            <person name="Nan H."/>
            <person name="Yue Y."/>
            <person name="Zhu X.G."/>
            <person name="Wu Y."/>
            <person name="Hong X.N."/>
            <person name="Fan G.Y."/>
            <person name="Tong Y."/>
            <person name="Zhang D."/>
            <person name="Mao C.L."/>
            <person name="Liu Y.L."/>
            <person name="Hao S.J."/>
            <person name="Liu W.Q."/>
            <person name="Lv M.Q."/>
            <person name="Zhang H.B."/>
            <person name="Liu Y."/>
            <person name="Hu-Tang G.R."/>
            <person name="Wang J.P."/>
            <person name="Wang J.H."/>
            <person name="Sun Y.H."/>
            <person name="Ni S.B."/>
            <person name="Chen W.B."/>
            <person name="Zhang X.C."/>
            <person name="Jiao Y.N."/>
            <person name="Eichler E.E."/>
            <person name="Li G.H."/>
            <person name="Liu X."/>
            <person name="Gao L.Z."/>
        </authorList>
    </citation>
    <scope>NUCLEOTIDE SEQUENCE [LARGE SCALE GENOMIC DNA]</scope>
    <source>
        <strain evidence="13">cv. GT1</strain>
        <tissue evidence="12">Leaf</tissue>
    </source>
</reference>
<comment type="similarity">
    <text evidence="3 8">Belongs to the universal ribosomal protein uS15 family.</text>
</comment>
<accession>A0A6A6MFQ6</accession>
<protein>
    <recommendedName>
        <fullName evidence="11">Small ribosomal subunit protein uS15 N-terminal domain-containing protein</fullName>
    </recommendedName>
</protein>
<comment type="caution">
    <text evidence="12">The sequence shown here is derived from an EMBL/GenBank/DDBJ whole genome shotgun (WGS) entry which is preliminary data.</text>
</comment>
<dbReference type="Pfam" id="PF08069">
    <property type="entry name" value="Ribosomal_S13_N"/>
    <property type="match status" value="1"/>
</dbReference>
<evidence type="ECO:0000256" key="1">
    <source>
        <dbReference type="ARBA" id="ARBA00004123"/>
    </source>
</evidence>
<keyword evidence="7 8" id="KW-0687">Ribonucleoprotein</keyword>
<keyword evidence="6" id="KW-0539">Nucleus</keyword>
<evidence type="ECO:0000256" key="6">
    <source>
        <dbReference type="ARBA" id="ARBA00023242"/>
    </source>
</evidence>
<feature type="transmembrane region" description="Helical" evidence="10">
    <location>
        <begin position="220"/>
        <end position="241"/>
    </location>
</feature>
<dbReference type="FunFam" id="4.10.860.130:FF:000001">
    <property type="entry name" value="40S ribosomal protein S13"/>
    <property type="match status" value="1"/>
</dbReference>
<keyword evidence="13" id="KW-1185">Reference proteome</keyword>
<name>A0A6A6MFQ6_HEVBR</name>
<keyword evidence="10" id="KW-0472">Membrane</keyword>
<dbReference type="GO" id="GO:0005730">
    <property type="term" value="C:nucleolus"/>
    <property type="evidence" value="ECO:0007669"/>
    <property type="project" value="TreeGrafter"/>
</dbReference>
<dbReference type="GO" id="GO:0006412">
    <property type="term" value="P:translation"/>
    <property type="evidence" value="ECO:0007669"/>
    <property type="project" value="InterPro"/>
</dbReference>
<dbReference type="InterPro" id="IPR011993">
    <property type="entry name" value="PH-like_dom_sf"/>
</dbReference>
<evidence type="ECO:0000313" key="13">
    <source>
        <dbReference type="Proteomes" id="UP000467840"/>
    </source>
</evidence>
<proteinExistence type="inferred from homology"/>
<comment type="subcellular location">
    <subcellularLocation>
        <location evidence="2">Cytoplasm</location>
    </subcellularLocation>
    <subcellularLocation>
        <location evidence="1">Nucleus</location>
    </subcellularLocation>
</comment>
<evidence type="ECO:0000256" key="9">
    <source>
        <dbReference type="SAM" id="MobiDB-lite"/>
    </source>
</evidence>
<feature type="compositionally biased region" description="Acidic residues" evidence="9">
    <location>
        <begin position="135"/>
        <end position="150"/>
    </location>
</feature>
<keyword evidence="10" id="KW-1133">Transmembrane helix</keyword>
<dbReference type="SMART" id="SM01387">
    <property type="entry name" value="Ribosomal_S15"/>
    <property type="match status" value="1"/>
</dbReference>
<dbReference type="EMBL" id="JAAGAX010000006">
    <property type="protein sequence ID" value="KAF2311747.1"/>
    <property type="molecule type" value="Genomic_DNA"/>
</dbReference>
<evidence type="ECO:0000256" key="10">
    <source>
        <dbReference type="SAM" id="Phobius"/>
    </source>
</evidence>
<dbReference type="CDD" id="cd00353">
    <property type="entry name" value="Ribosomal_S15p_S13e"/>
    <property type="match status" value="1"/>
</dbReference>
<dbReference type="GO" id="GO:0003735">
    <property type="term" value="F:structural constituent of ribosome"/>
    <property type="evidence" value="ECO:0007669"/>
    <property type="project" value="InterPro"/>
</dbReference>
<evidence type="ECO:0000256" key="4">
    <source>
        <dbReference type="ARBA" id="ARBA00022490"/>
    </source>
</evidence>
<gene>
    <name evidence="12" type="ORF">GH714_026488</name>
</gene>